<dbReference type="HOGENOM" id="CLU_056519_1_1_4"/>
<evidence type="ECO:0000313" key="6">
    <source>
        <dbReference type="EMBL" id="BAN26281.1"/>
    </source>
</evidence>
<gene>
    <name evidence="6" type="ORF">BRPE64_CCDS01980</name>
</gene>
<dbReference type="Gene3D" id="3.60.15.10">
    <property type="entry name" value="Ribonuclease Z/Hydroxyacylglutathione hydrolase-like"/>
    <property type="match status" value="1"/>
</dbReference>
<dbReference type="PANTHER" id="PTHR42978">
    <property type="entry name" value="QUORUM-QUENCHING LACTONASE YTNP-RELATED-RELATED"/>
    <property type="match status" value="1"/>
</dbReference>
<reference evidence="6 7" key="2">
    <citation type="journal article" date="2018" name="Int. J. Syst. Evol. Microbiol.">
        <title>Burkholderia insecticola sp. nov., a gut symbiotic bacterium of the bean bug Riptortus pedestris.</title>
        <authorList>
            <person name="Takeshita K."/>
            <person name="Tamaki H."/>
            <person name="Ohbayashi T."/>
            <person name="Meng X.-Y."/>
            <person name="Sone T."/>
            <person name="Mitani Y."/>
            <person name="Peeters C."/>
            <person name="Kikuchi Y."/>
            <person name="Vandamme P."/>
        </authorList>
    </citation>
    <scope>NUCLEOTIDE SEQUENCE [LARGE SCALE GENOMIC DNA]</scope>
    <source>
        <strain evidence="6">RPE64</strain>
    </source>
</reference>
<evidence type="ECO:0000259" key="5">
    <source>
        <dbReference type="SMART" id="SM00849"/>
    </source>
</evidence>
<evidence type="ECO:0000256" key="2">
    <source>
        <dbReference type="ARBA" id="ARBA00022723"/>
    </source>
</evidence>
<evidence type="ECO:0000256" key="4">
    <source>
        <dbReference type="ARBA" id="ARBA00022833"/>
    </source>
</evidence>
<organism evidence="6 7">
    <name type="scientific">Caballeronia insecticola</name>
    <dbReference type="NCBI Taxonomy" id="758793"/>
    <lineage>
        <taxon>Bacteria</taxon>
        <taxon>Pseudomonadati</taxon>
        <taxon>Pseudomonadota</taxon>
        <taxon>Betaproteobacteria</taxon>
        <taxon>Burkholderiales</taxon>
        <taxon>Burkholderiaceae</taxon>
        <taxon>Caballeronia</taxon>
    </lineage>
</organism>
<dbReference type="PANTHER" id="PTHR42978:SF6">
    <property type="entry name" value="QUORUM-QUENCHING LACTONASE YTNP-RELATED"/>
    <property type="match status" value="1"/>
</dbReference>
<evidence type="ECO:0000256" key="3">
    <source>
        <dbReference type="ARBA" id="ARBA00022801"/>
    </source>
</evidence>
<protein>
    <submittedName>
        <fullName evidence="6">Beta-lactamase-like protein</fullName>
    </submittedName>
</protein>
<dbReference type="Pfam" id="PF00753">
    <property type="entry name" value="Lactamase_B"/>
    <property type="match status" value="1"/>
</dbReference>
<dbReference type="PATRIC" id="fig|758793.3.peg.4523"/>
<dbReference type="SUPFAM" id="SSF56281">
    <property type="entry name" value="Metallo-hydrolase/oxidoreductase"/>
    <property type="match status" value="1"/>
</dbReference>
<evidence type="ECO:0000313" key="7">
    <source>
        <dbReference type="Proteomes" id="UP000013966"/>
    </source>
</evidence>
<dbReference type="InterPro" id="IPR036866">
    <property type="entry name" value="RibonucZ/Hydroxyglut_hydro"/>
</dbReference>
<keyword evidence="7" id="KW-1185">Reference proteome</keyword>
<sequence length="299" mass="33483">MIRFRIGNVTATLVQETVDTSFEFLTFFPLATAQAVDENLSWMAPGHYDPATGRMLLSMHSWLLDTGRHKILIDGCVGNDKERPGRPDWCNLQTPYLDRLAAAGATPEQIDYVLCTHLHADHVGWNTRLVGDRWVPTFPNAKYVFSKIENDYWAARYAADAKGHHILGYKDSVLPVIEAGQALIVDEYAEIAGCLSLEPAPGHTPGHVAIWLKSNDAHAVMTGDILHHPIQVKYPQWSCFGCIDQKQSAETRLRILEQTCERRALLLPGHFMAPHAGYVDEKPGGFAFRHPEFDQGRKS</sequence>
<keyword evidence="2" id="KW-0479">Metal-binding</keyword>
<feature type="domain" description="Metallo-beta-lactamase" evidence="5">
    <location>
        <begin position="58"/>
        <end position="270"/>
    </location>
</feature>
<name>R4X1S5_9BURK</name>
<comment type="similarity">
    <text evidence="1">Belongs to the metallo-beta-lactamase superfamily.</text>
</comment>
<dbReference type="GO" id="GO:0046872">
    <property type="term" value="F:metal ion binding"/>
    <property type="evidence" value="ECO:0007669"/>
    <property type="project" value="UniProtKB-KW"/>
</dbReference>
<dbReference type="InterPro" id="IPR051013">
    <property type="entry name" value="MBL_superfamily_lactonases"/>
</dbReference>
<dbReference type="RefSeq" id="WP_016346991.1">
    <property type="nucleotide sequence ID" value="NC_021288.1"/>
</dbReference>
<evidence type="ECO:0000256" key="1">
    <source>
        <dbReference type="ARBA" id="ARBA00007749"/>
    </source>
</evidence>
<dbReference type="Proteomes" id="UP000013966">
    <property type="component" value="Chromosome 3"/>
</dbReference>
<dbReference type="KEGG" id="buo:BRPE64_CCDS01980"/>
<dbReference type="CDD" id="cd16277">
    <property type="entry name" value="metallo-hydrolase-like_MBL-fold"/>
    <property type="match status" value="1"/>
</dbReference>
<dbReference type="OrthoDB" id="5443440at2"/>
<accession>R4X1S5</accession>
<dbReference type="SMART" id="SM00849">
    <property type="entry name" value="Lactamase_B"/>
    <property type="match status" value="1"/>
</dbReference>
<dbReference type="STRING" id="758793.BRPE64_CCDS01980"/>
<dbReference type="GO" id="GO:0016787">
    <property type="term" value="F:hydrolase activity"/>
    <property type="evidence" value="ECO:0007669"/>
    <property type="project" value="UniProtKB-KW"/>
</dbReference>
<dbReference type="InterPro" id="IPR001279">
    <property type="entry name" value="Metallo-B-lactamas"/>
</dbReference>
<keyword evidence="4" id="KW-0862">Zinc</keyword>
<keyword evidence="3" id="KW-0378">Hydrolase</keyword>
<dbReference type="AlphaFoldDB" id="R4X1S5"/>
<dbReference type="EMBL" id="AP013060">
    <property type="protein sequence ID" value="BAN26281.1"/>
    <property type="molecule type" value="Genomic_DNA"/>
</dbReference>
<reference evidence="6 7" key="1">
    <citation type="journal article" date="2013" name="Genome Announc.">
        <title>Complete Genome Sequence of Burkholderia sp. Strain RPE64, Bacterial Symbiont of the Bean Bug Riptortus pedestris.</title>
        <authorList>
            <person name="Shibata T.F."/>
            <person name="Maeda T."/>
            <person name="Nikoh N."/>
            <person name="Yamaguchi K."/>
            <person name="Oshima K."/>
            <person name="Hattori M."/>
            <person name="Nishiyama T."/>
            <person name="Hasebe M."/>
            <person name="Fukatsu T."/>
            <person name="Kikuchi Y."/>
            <person name="Shigenobu S."/>
        </authorList>
    </citation>
    <scope>NUCLEOTIDE SEQUENCE [LARGE SCALE GENOMIC DNA]</scope>
</reference>
<proteinExistence type="inferred from homology"/>